<proteinExistence type="predicted"/>
<dbReference type="EMBL" id="ASPP01002652">
    <property type="protein sequence ID" value="ETO34338.1"/>
    <property type="molecule type" value="Genomic_DNA"/>
</dbReference>
<evidence type="ECO:0008006" key="3">
    <source>
        <dbReference type="Google" id="ProtNLM"/>
    </source>
</evidence>
<organism evidence="1 2">
    <name type="scientific">Reticulomyxa filosa</name>
    <dbReference type="NCBI Taxonomy" id="46433"/>
    <lineage>
        <taxon>Eukaryota</taxon>
        <taxon>Sar</taxon>
        <taxon>Rhizaria</taxon>
        <taxon>Retaria</taxon>
        <taxon>Foraminifera</taxon>
        <taxon>Monothalamids</taxon>
        <taxon>Reticulomyxidae</taxon>
        <taxon>Reticulomyxa</taxon>
    </lineage>
</organism>
<comment type="caution">
    <text evidence="1">The sequence shown here is derived from an EMBL/GenBank/DDBJ whole genome shotgun (WGS) entry which is preliminary data.</text>
</comment>
<reference evidence="1 2" key="1">
    <citation type="journal article" date="2013" name="Curr. Biol.">
        <title>The Genome of the Foraminiferan Reticulomyxa filosa.</title>
        <authorList>
            <person name="Glockner G."/>
            <person name="Hulsmann N."/>
            <person name="Schleicher M."/>
            <person name="Noegel A.A."/>
            <person name="Eichinger L."/>
            <person name="Gallinger C."/>
            <person name="Pawlowski J."/>
            <person name="Sierra R."/>
            <person name="Euteneuer U."/>
            <person name="Pillet L."/>
            <person name="Moustafa A."/>
            <person name="Platzer M."/>
            <person name="Groth M."/>
            <person name="Szafranski K."/>
            <person name="Schliwa M."/>
        </authorList>
    </citation>
    <scope>NUCLEOTIDE SEQUENCE [LARGE SCALE GENOMIC DNA]</scope>
</reference>
<evidence type="ECO:0000313" key="1">
    <source>
        <dbReference type="EMBL" id="ETO34338.1"/>
    </source>
</evidence>
<keyword evidence="2" id="KW-1185">Reference proteome</keyword>
<gene>
    <name evidence="1" type="ORF">RFI_02756</name>
</gene>
<dbReference type="AlphaFoldDB" id="X6P895"/>
<protein>
    <recommendedName>
        <fullName evidence="3">TRAF-type domain-containing protein</fullName>
    </recommendedName>
</protein>
<sequence length="244" mass="28581">MLLLHEEETKTKKLNNLSLEGCYDKNWISSSNKPRLLRNLQCLLCKQIANNAMEIICNEHEDHKETVLIGEKCLKQYLNEHNNKCPIGNHDHCNYVKGQTARNFISELKVICPRQFGIDLNIKTNIETKEGDTSTEIETKKQYCIFKGKIEEVKNHLQNECCLKPLECKFKEFGCDDILFNFNFQKHLQLKGNQHSNLLLNNISILQNKIQQYQSNENNTQILKSKIEEQEQYIHNNGMKKKKK</sequence>
<accession>X6P895</accession>
<evidence type="ECO:0000313" key="2">
    <source>
        <dbReference type="Proteomes" id="UP000023152"/>
    </source>
</evidence>
<name>X6P895_RETFI</name>
<dbReference type="Proteomes" id="UP000023152">
    <property type="component" value="Unassembled WGS sequence"/>
</dbReference>